<proteinExistence type="predicted"/>
<dbReference type="InterPro" id="IPR043824">
    <property type="entry name" value="DUF5801"/>
</dbReference>
<dbReference type="Proteomes" id="UP001596411">
    <property type="component" value="Unassembled WGS sequence"/>
</dbReference>
<sequence length="888" mass="91562">AFIAVIVPSADGTSSDVYLLDYLPKQHLDDTDPDDTVALEGLFVNVTVEDTIDFSFDGAPSGNNDFMAFGQEGGVAIVVTGRSEGETVNSSQSNNEPTSLAANSNNINAGEGLVVTYVNMMDPDFLVPDLSGPEASNTENIQFGSLQSATEGSVTIVKVGPGNTTATVHLTALMTEQEEGTGFIPGIADDAVITITAVYVNDVAVAFTTDASGTVEVTGITNNDVITFETDGEHNRFKVENGGEGNARFNIGGVALADINTQSDADAITLEFDDDAPAVAANPTVKLDDDALAGGNPGGVGDDTDAENVSGTLGHDFGADGPGGFAWLTSGAPAGFSYALNGTDLEISQDGVGVVLTLTVDADGNYTVTQDAAIKHAAGGDENNQQFTVGYRVSDGDNDSADGSIAIDVDDDTPEVDAGDALPDLEVDESDFATDDTQDFSGVFAPSFGADGPAAGGGLSYALSVTDAASGLVDTLTGQAVMLAEEGGDIVGRNSDDDEVFRVSVDGAGMVTLDQSRAVVHPNPNDHDELITLAEGKIGLTATATDADDDSASLLVDISTALGFRDDGPVISPEIKDTPILAFIADASFSDSGFLDYGADGAGSFEITDFTVAPELDPTLGTITGSISADGMLLTLNSSEFGDFFEVAVDGSGTGSYTAKVLIDRPLVEEALIEDTTTPGGPVEEIDLPESPADPIVTLDGFLFTDPNDTANLRQTYLDGDKEIGDPDAALDDINISNKGAALADNQFDFGEGLALNFMEGVAGVRFIVQGGTGSPGADLTLKMAGYKDGNFVSFSEVTFTLPKGNAVQEVEFVPEGEVDQIILIHDATDNGFRIPEIVAFTFADIPDIEGTVTVEATDGDDDAVGDTFAFSIDGNDDGVITIEDSLL</sequence>
<comment type="caution">
    <text evidence="2">The sequence shown here is derived from an EMBL/GenBank/DDBJ whole genome shotgun (WGS) entry which is preliminary data.</text>
</comment>
<protein>
    <submittedName>
        <fullName evidence="2">DUF5801 repeats-in-toxin domain-containing protein</fullName>
    </submittedName>
</protein>
<dbReference type="EMBL" id="JBHSZP010000043">
    <property type="protein sequence ID" value="MFC7091685.1"/>
    <property type="molecule type" value="Genomic_DNA"/>
</dbReference>
<dbReference type="Pfam" id="PF19116">
    <property type="entry name" value="DUF5801"/>
    <property type="match status" value="1"/>
</dbReference>
<accession>A0ABW2F0B7</accession>
<reference evidence="3" key="1">
    <citation type="journal article" date="2019" name="Int. J. Syst. Evol. Microbiol.">
        <title>The Global Catalogue of Microorganisms (GCM) 10K type strain sequencing project: providing services to taxonomists for standard genome sequencing and annotation.</title>
        <authorList>
            <consortium name="The Broad Institute Genomics Platform"/>
            <consortium name="The Broad Institute Genome Sequencing Center for Infectious Disease"/>
            <person name="Wu L."/>
            <person name="Ma J."/>
        </authorList>
    </citation>
    <scope>NUCLEOTIDE SEQUENCE [LARGE SCALE GENOMIC DNA]</scope>
    <source>
        <strain evidence="3">CGMCC 1.13666</strain>
    </source>
</reference>
<evidence type="ECO:0000259" key="1">
    <source>
        <dbReference type="Pfam" id="PF19116"/>
    </source>
</evidence>
<feature type="domain" description="DUF5801" evidence="1">
    <location>
        <begin position="425"/>
        <end position="559"/>
    </location>
</feature>
<evidence type="ECO:0000313" key="2">
    <source>
        <dbReference type="EMBL" id="MFC7091685.1"/>
    </source>
</evidence>
<evidence type="ECO:0000313" key="3">
    <source>
        <dbReference type="Proteomes" id="UP001596411"/>
    </source>
</evidence>
<keyword evidence="3" id="KW-1185">Reference proteome</keyword>
<name>A0ABW2F0B7_9GAMM</name>
<organism evidence="2 3">
    <name type="scientific">Halomonas salifodinae</name>
    <dbReference type="NCBI Taxonomy" id="438745"/>
    <lineage>
        <taxon>Bacteria</taxon>
        <taxon>Pseudomonadati</taxon>
        <taxon>Pseudomonadota</taxon>
        <taxon>Gammaproteobacteria</taxon>
        <taxon>Oceanospirillales</taxon>
        <taxon>Halomonadaceae</taxon>
        <taxon>Halomonas</taxon>
    </lineage>
</organism>
<gene>
    <name evidence="2" type="ORF">ACFQH5_19255</name>
</gene>
<feature type="non-terminal residue" evidence="2">
    <location>
        <position position="1"/>
    </location>
</feature>
<dbReference type="RefSeq" id="WP_379730157.1">
    <property type="nucleotide sequence ID" value="NZ_JBHSZP010000043.1"/>
</dbReference>